<keyword evidence="6" id="KW-1185">Reference proteome</keyword>
<evidence type="ECO:0000313" key="5">
    <source>
        <dbReference type="EMBL" id="MBP1465023.1"/>
    </source>
</evidence>
<protein>
    <submittedName>
        <fullName evidence="5">Restriction endonuclease subunit S</fullName>
        <ecNumber evidence="5">3.1.21.-</ecNumber>
    </submittedName>
</protein>
<organism evidence="5 6">
    <name type="scientific">Candidatus Chloroploca mongolica</name>
    <dbReference type="NCBI Taxonomy" id="2528176"/>
    <lineage>
        <taxon>Bacteria</taxon>
        <taxon>Bacillati</taxon>
        <taxon>Chloroflexota</taxon>
        <taxon>Chloroflexia</taxon>
        <taxon>Chloroflexales</taxon>
        <taxon>Chloroflexineae</taxon>
        <taxon>Oscillochloridaceae</taxon>
        <taxon>Candidatus Chloroploca</taxon>
    </lineage>
</organism>
<name>A0ABS4D6F5_9CHLR</name>
<dbReference type="Proteomes" id="UP001193081">
    <property type="component" value="Unassembled WGS sequence"/>
</dbReference>
<dbReference type="Gene3D" id="3.90.220.20">
    <property type="entry name" value="DNA methylase specificity domains"/>
    <property type="match status" value="1"/>
</dbReference>
<accession>A0ABS4D6F5</accession>
<dbReference type="RefSeq" id="WP_135477079.1">
    <property type="nucleotide sequence ID" value="NZ_SIJK02000005.1"/>
</dbReference>
<dbReference type="GO" id="GO:0016787">
    <property type="term" value="F:hydrolase activity"/>
    <property type="evidence" value="ECO:0007669"/>
    <property type="project" value="UniProtKB-KW"/>
</dbReference>
<dbReference type="Pfam" id="PF01420">
    <property type="entry name" value="Methylase_S"/>
    <property type="match status" value="1"/>
</dbReference>
<evidence type="ECO:0000256" key="3">
    <source>
        <dbReference type="ARBA" id="ARBA00023125"/>
    </source>
</evidence>
<comment type="caution">
    <text evidence="5">The sequence shown here is derived from an EMBL/GenBank/DDBJ whole genome shotgun (WGS) entry which is preliminary data.</text>
</comment>
<dbReference type="PANTHER" id="PTHR30408">
    <property type="entry name" value="TYPE-1 RESTRICTION ENZYME ECOKI SPECIFICITY PROTEIN"/>
    <property type="match status" value="1"/>
</dbReference>
<sequence length="141" mass="15250">MTTEPVLLQDVAEAQSGKAQSAENLPNGWRTTTLGEMGAVSGGGTPSTSIDAYWNGDIPWLVPSDVTSNPELYISRTSRNITSNGLENSSTKLLPPGTVLMTSRATIGEVVINTVEMATNQGFINLILTVRLFLDRVRRIW</sequence>
<dbReference type="GO" id="GO:0004519">
    <property type="term" value="F:endonuclease activity"/>
    <property type="evidence" value="ECO:0007669"/>
    <property type="project" value="UniProtKB-KW"/>
</dbReference>
<keyword evidence="5" id="KW-0255">Endonuclease</keyword>
<dbReference type="EC" id="3.1.21.-" evidence="5"/>
<feature type="domain" description="Type I restriction modification DNA specificity" evidence="4">
    <location>
        <begin position="26"/>
        <end position="128"/>
    </location>
</feature>
<dbReference type="InterPro" id="IPR000055">
    <property type="entry name" value="Restrct_endonuc_typeI_TRD"/>
</dbReference>
<dbReference type="PANTHER" id="PTHR30408:SF12">
    <property type="entry name" value="TYPE I RESTRICTION ENZYME MJAVIII SPECIFICITY SUBUNIT"/>
    <property type="match status" value="1"/>
</dbReference>
<evidence type="ECO:0000256" key="2">
    <source>
        <dbReference type="ARBA" id="ARBA00022747"/>
    </source>
</evidence>
<reference evidence="5 6" key="1">
    <citation type="submission" date="2021-03" db="EMBL/GenBank/DDBJ databases">
        <authorList>
            <person name="Grouzdev D.S."/>
        </authorList>
    </citation>
    <scope>NUCLEOTIDE SEQUENCE [LARGE SCALE GENOMIC DNA]</scope>
    <source>
        <strain evidence="5 6">M50-1</strain>
    </source>
</reference>
<evidence type="ECO:0000259" key="4">
    <source>
        <dbReference type="Pfam" id="PF01420"/>
    </source>
</evidence>
<keyword evidence="5" id="KW-0378">Hydrolase</keyword>
<evidence type="ECO:0000256" key="1">
    <source>
        <dbReference type="ARBA" id="ARBA00010923"/>
    </source>
</evidence>
<dbReference type="EMBL" id="SIJK02000005">
    <property type="protein sequence ID" value="MBP1465023.1"/>
    <property type="molecule type" value="Genomic_DNA"/>
</dbReference>
<dbReference type="InterPro" id="IPR052021">
    <property type="entry name" value="Type-I_RS_S_subunit"/>
</dbReference>
<dbReference type="InterPro" id="IPR044946">
    <property type="entry name" value="Restrct_endonuc_typeI_TRD_sf"/>
</dbReference>
<keyword evidence="2" id="KW-0680">Restriction system</keyword>
<gene>
    <name evidence="5" type="ORF">EYB53_004815</name>
</gene>
<comment type="similarity">
    <text evidence="1">Belongs to the type-I restriction system S methylase family.</text>
</comment>
<keyword evidence="3" id="KW-0238">DNA-binding</keyword>
<evidence type="ECO:0000313" key="6">
    <source>
        <dbReference type="Proteomes" id="UP001193081"/>
    </source>
</evidence>
<proteinExistence type="inferred from homology"/>
<dbReference type="SUPFAM" id="SSF116734">
    <property type="entry name" value="DNA methylase specificity domain"/>
    <property type="match status" value="1"/>
</dbReference>
<keyword evidence="5" id="KW-0540">Nuclease</keyword>